<proteinExistence type="predicted"/>
<sequence length="114" mass="12514">MASKKVMLCKCISVLFLFSVYFGPGEGFDPNTHCQKYCRGGDSACVQRCNFAGFNHGRSVHKLKGPEHGFDPKTHCKKYCSGGDGACADDCNLFGFNHGRCVDRREGPPYCCCS</sequence>
<gene>
    <name evidence="2" type="ORF">FRX31_006722</name>
</gene>
<evidence type="ECO:0000313" key="3">
    <source>
        <dbReference type="Proteomes" id="UP000554482"/>
    </source>
</evidence>
<name>A0A7J6X4E6_THATH</name>
<evidence type="ECO:0008006" key="4">
    <source>
        <dbReference type="Google" id="ProtNLM"/>
    </source>
</evidence>
<reference evidence="2 3" key="1">
    <citation type="submission" date="2020-06" db="EMBL/GenBank/DDBJ databases">
        <title>Transcriptomic and genomic resources for Thalictrum thalictroides and T. hernandezii: Facilitating candidate gene discovery in an emerging model plant lineage.</title>
        <authorList>
            <person name="Arias T."/>
            <person name="Riano-Pachon D.M."/>
            <person name="Di Stilio V.S."/>
        </authorList>
    </citation>
    <scope>NUCLEOTIDE SEQUENCE [LARGE SCALE GENOMIC DNA]</scope>
    <source>
        <strain evidence="3">cv. WT478/WT964</strain>
        <tissue evidence="2">Leaves</tissue>
    </source>
</reference>
<comment type="caution">
    <text evidence="2">The sequence shown here is derived from an EMBL/GenBank/DDBJ whole genome shotgun (WGS) entry which is preliminary data.</text>
</comment>
<dbReference type="OrthoDB" id="10506938at2759"/>
<keyword evidence="1" id="KW-0732">Signal</keyword>
<dbReference type="AlphaFoldDB" id="A0A7J6X4E6"/>
<feature type="chain" id="PRO_5029732989" description="Defensin-like protein" evidence="1">
    <location>
        <begin position="28"/>
        <end position="114"/>
    </location>
</feature>
<dbReference type="Proteomes" id="UP000554482">
    <property type="component" value="Unassembled WGS sequence"/>
</dbReference>
<evidence type="ECO:0000256" key="1">
    <source>
        <dbReference type="SAM" id="SignalP"/>
    </source>
</evidence>
<accession>A0A7J6X4E6</accession>
<dbReference type="EMBL" id="JABWDY010006422">
    <property type="protein sequence ID" value="KAF5203695.1"/>
    <property type="molecule type" value="Genomic_DNA"/>
</dbReference>
<protein>
    <recommendedName>
        <fullName evidence="4">Defensin-like protein</fullName>
    </recommendedName>
</protein>
<keyword evidence="3" id="KW-1185">Reference proteome</keyword>
<organism evidence="2 3">
    <name type="scientific">Thalictrum thalictroides</name>
    <name type="common">Rue-anemone</name>
    <name type="synonym">Anemone thalictroides</name>
    <dbReference type="NCBI Taxonomy" id="46969"/>
    <lineage>
        <taxon>Eukaryota</taxon>
        <taxon>Viridiplantae</taxon>
        <taxon>Streptophyta</taxon>
        <taxon>Embryophyta</taxon>
        <taxon>Tracheophyta</taxon>
        <taxon>Spermatophyta</taxon>
        <taxon>Magnoliopsida</taxon>
        <taxon>Ranunculales</taxon>
        <taxon>Ranunculaceae</taxon>
        <taxon>Thalictroideae</taxon>
        <taxon>Thalictrum</taxon>
    </lineage>
</organism>
<feature type="signal peptide" evidence="1">
    <location>
        <begin position="1"/>
        <end position="27"/>
    </location>
</feature>
<evidence type="ECO:0000313" key="2">
    <source>
        <dbReference type="EMBL" id="KAF5203695.1"/>
    </source>
</evidence>